<reference evidence="1 2" key="1">
    <citation type="submission" date="2024-09" db="EMBL/GenBank/DDBJ databases">
        <title>Chromosome-scale assembly of Riccia fluitans.</title>
        <authorList>
            <person name="Paukszto L."/>
            <person name="Sawicki J."/>
            <person name="Karawczyk K."/>
            <person name="Piernik-Szablinska J."/>
            <person name="Szczecinska M."/>
            <person name="Mazdziarz M."/>
        </authorList>
    </citation>
    <scope>NUCLEOTIDE SEQUENCE [LARGE SCALE GENOMIC DNA]</scope>
    <source>
        <strain evidence="1">Rf_01</strain>
        <tissue evidence="1">Aerial parts of the thallus</tissue>
    </source>
</reference>
<dbReference type="Proteomes" id="UP001605036">
    <property type="component" value="Unassembled WGS sequence"/>
</dbReference>
<comment type="caution">
    <text evidence="1">The sequence shown here is derived from an EMBL/GenBank/DDBJ whole genome shotgun (WGS) entry which is preliminary data.</text>
</comment>
<accession>A0ABD1ZTY3</accession>
<keyword evidence="2" id="KW-1185">Reference proteome</keyword>
<evidence type="ECO:0000313" key="1">
    <source>
        <dbReference type="EMBL" id="KAL2653824.1"/>
    </source>
</evidence>
<organism evidence="1 2">
    <name type="scientific">Riccia fluitans</name>
    <dbReference type="NCBI Taxonomy" id="41844"/>
    <lineage>
        <taxon>Eukaryota</taxon>
        <taxon>Viridiplantae</taxon>
        <taxon>Streptophyta</taxon>
        <taxon>Embryophyta</taxon>
        <taxon>Marchantiophyta</taxon>
        <taxon>Marchantiopsida</taxon>
        <taxon>Marchantiidae</taxon>
        <taxon>Marchantiales</taxon>
        <taxon>Ricciaceae</taxon>
        <taxon>Riccia</taxon>
    </lineage>
</organism>
<dbReference type="EMBL" id="JBHFFA010000001">
    <property type="protein sequence ID" value="KAL2653824.1"/>
    <property type="molecule type" value="Genomic_DNA"/>
</dbReference>
<protein>
    <submittedName>
        <fullName evidence="1">Uncharacterized protein</fullName>
    </submittedName>
</protein>
<sequence>MFFSAPEMTRSRDDHSDVWKQLYANYTFGEDAQSMNAAVGEEALLAGDCCTECLWINFRKGLSRKRIMTNGTYTSLCLFRSQNFAVSPGNIIDAFYSRKEHDQQASFSVL</sequence>
<evidence type="ECO:0000313" key="2">
    <source>
        <dbReference type="Proteomes" id="UP001605036"/>
    </source>
</evidence>
<name>A0ABD1ZTY3_9MARC</name>
<dbReference type="AlphaFoldDB" id="A0ABD1ZTY3"/>
<proteinExistence type="predicted"/>
<dbReference type="GO" id="GO:1902600">
    <property type="term" value="P:proton transmembrane transport"/>
    <property type="evidence" value="ECO:0007669"/>
    <property type="project" value="UniProtKB-KW"/>
</dbReference>
<gene>
    <name evidence="1" type="ORF">R1flu_021952</name>
</gene>